<sequence>MQVFPSANVKLHSLCQEGFDLKIERLHFHEEFLIRVAKHSEIPDLITQLAFEAIHCILQTSLHIYTDGRRVGPISRDVNEKANFLARTAPEEGRRLESSFEARRAKKIKKSKEIELFQEQEGVGVRKSSWLSSKVVTAKEIGKHSVPINRRSVTIPLNRNRLIHAKRNHFPLKPECSLRIVYMCNKAY</sequence>
<comment type="caution">
    <text evidence="1">The sequence shown here is derived from an EMBL/GenBank/DDBJ whole genome shotgun (WGS) entry which is preliminary data.</text>
</comment>
<proteinExistence type="predicted"/>
<dbReference type="EMBL" id="BMAU01021355">
    <property type="protein sequence ID" value="GFY20433.1"/>
    <property type="molecule type" value="Genomic_DNA"/>
</dbReference>
<reference evidence="1" key="1">
    <citation type="submission" date="2020-08" db="EMBL/GenBank/DDBJ databases">
        <title>Multicomponent nature underlies the extraordinary mechanical properties of spider dragline silk.</title>
        <authorList>
            <person name="Kono N."/>
            <person name="Nakamura H."/>
            <person name="Mori M."/>
            <person name="Yoshida Y."/>
            <person name="Ohtoshi R."/>
            <person name="Malay A.D."/>
            <person name="Moran D.A.P."/>
            <person name="Tomita M."/>
            <person name="Numata K."/>
            <person name="Arakawa K."/>
        </authorList>
    </citation>
    <scope>NUCLEOTIDE SEQUENCE</scope>
</reference>
<protein>
    <submittedName>
        <fullName evidence="1">Uncharacterized protein</fullName>
    </submittedName>
</protein>
<gene>
    <name evidence="1" type="ORF">TNCV_210651</name>
</gene>
<dbReference type="Proteomes" id="UP000887159">
    <property type="component" value="Unassembled WGS sequence"/>
</dbReference>
<keyword evidence="2" id="KW-1185">Reference proteome</keyword>
<accession>A0A8X6T7B8</accession>
<evidence type="ECO:0000313" key="1">
    <source>
        <dbReference type="EMBL" id="GFY20433.1"/>
    </source>
</evidence>
<dbReference type="AlphaFoldDB" id="A0A8X6T7B8"/>
<name>A0A8X6T7B8_TRICX</name>
<organism evidence="1 2">
    <name type="scientific">Trichonephila clavipes</name>
    <name type="common">Golden silk orbweaver</name>
    <name type="synonym">Nephila clavipes</name>
    <dbReference type="NCBI Taxonomy" id="2585209"/>
    <lineage>
        <taxon>Eukaryota</taxon>
        <taxon>Metazoa</taxon>
        <taxon>Ecdysozoa</taxon>
        <taxon>Arthropoda</taxon>
        <taxon>Chelicerata</taxon>
        <taxon>Arachnida</taxon>
        <taxon>Araneae</taxon>
        <taxon>Araneomorphae</taxon>
        <taxon>Entelegynae</taxon>
        <taxon>Araneoidea</taxon>
        <taxon>Nephilidae</taxon>
        <taxon>Trichonephila</taxon>
    </lineage>
</organism>
<evidence type="ECO:0000313" key="2">
    <source>
        <dbReference type="Proteomes" id="UP000887159"/>
    </source>
</evidence>